<name>A0A011PG55_9PROT</name>
<dbReference type="Pfam" id="PF09361">
    <property type="entry name" value="Phasin_2"/>
    <property type="match status" value="1"/>
</dbReference>
<proteinExistence type="predicted"/>
<dbReference type="Proteomes" id="UP000021816">
    <property type="component" value="Unassembled WGS sequence"/>
</dbReference>
<reference evidence="2 3" key="1">
    <citation type="submission" date="2014-02" db="EMBL/GenBank/DDBJ databases">
        <title>Expanding our view of genomic diversity in Candidatus Accumulibacter clades.</title>
        <authorList>
            <person name="Skennerton C.T."/>
            <person name="Barr J.J."/>
            <person name="Slater F.R."/>
            <person name="Bond P.L."/>
            <person name="Tyson G.W."/>
        </authorList>
    </citation>
    <scope>NUCLEOTIDE SEQUENCE [LARGE SCALE GENOMIC DNA]</scope>
    <source>
        <strain evidence="3">BA-92</strain>
    </source>
</reference>
<sequence length="162" mass="16578">MLPTSPNLTGAAEINANAFMTLSKLAFSNLERLATLNLNATRAVLEGGTAAVGSLSQSKDVKNPSKVLAGAAETASNNATEYLKGVQEIAAETQKEVSNLLSSYFSPHGEGANPSAGWLKGFEQFKGFAQQITDMTAANAKVAGDASARLASSAASLAKKGA</sequence>
<dbReference type="AlphaFoldDB" id="A0A011PG55"/>
<evidence type="ECO:0000313" key="2">
    <source>
        <dbReference type="EMBL" id="EXI75997.1"/>
    </source>
</evidence>
<evidence type="ECO:0000259" key="1">
    <source>
        <dbReference type="Pfam" id="PF09361"/>
    </source>
</evidence>
<dbReference type="InterPro" id="IPR018968">
    <property type="entry name" value="Phasin"/>
</dbReference>
<gene>
    <name evidence="2" type="ORF">AW10_04185</name>
</gene>
<organism evidence="2 3">
    <name type="scientific">Candidatus Accumulibacter appositus</name>
    <dbReference type="NCBI Taxonomy" id="1454003"/>
    <lineage>
        <taxon>Bacteria</taxon>
        <taxon>Pseudomonadati</taxon>
        <taxon>Pseudomonadota</taxon>
        <taxon>Betaproteobacteria</taxon>
        <taxon>Candidatus Accumulibacter</taxon>
    </lineage>
</organism>
<protein>
    <submittedName>
        <fullName evidence="2">Phasin family protein</fullName>
    </submittedName>
</protein>
<dbReference type="PATRIC" id="fig|1454003.3.peg.4248"/>
<comment type="caution">
    <text evidence="2">The sequence shown here is derived from an EMBL/GenBank/DDBJ whole genome shotgun (WGS) entry which is preliminary data.</text>
</comment>
<accession>A0A011PG55</accession>
<dbReference type="EMBL" id="JEMX01000159">
    <property type="protein sequence ID" value="EXI75997.1"/>
    <property type="molecule type" value="Genomic_DNA"/>
</dbReference>
<feature type="domain" description="Phasin" evidence="1">
    <location>
        <begin position="10"/>
        <end position="102"/>
    </location>
</feature>
<evidence type="ECO:0000313" key="3">
    <source>
        <dbReference type="Proteomes" id="UP000021816"/>
    </source>
</evidence>